<dbReference type="Gene3D" id="2.60.40.10">
    <property type="entry name" value="Immunoglobulins"/>
    <property type="match status" value="2"/>
</dbReference>
<dbReference type="SUPFAM" id="SSF50370">
    <property type="entry name" value="Ricin B-like lectins"/>
    <property type="match status" value="1"/>
</dbReference>
<dbReference type="InterPro" id="IPR035992">
    <property type="entry name" value="Ricin_B-like_lectins"/>
</dbReference>
<evidence type="ECO:0000259" key="4">
    <source>
        <dbReference type="PROSITE" id="PS50853"/>
    </source>
</evidence>
<dbReference type="PROSITE" id="PS50853">
    <property type="entry name" value="FN3"/>
    <property type="match status" value="1"/>
</dbReference>
<proteinExistence type="predicted"/>
<comment type="caution">
    <text evidence="5">The sequence shown here is derived from an EMBL/GenBank/DDBJ whole genome shotgun (WGS) entry which is preliminary data.</text>
</comment>
<dbReference type="GO" id="GO:0000272">
    <property type="term" value="P:polysaccharide catabolic process"/>
    <property type="evidence" value="ECO:0007669"/>
    <property type="project" value="UniProtKB-KW"/>
</dbReference>
<dbReference type="AlphaFoldDB" id="A0A510V1P6"/>
<accession>A0A510V1P6</accession>
<keyword evidence="1" id="KW-0378">Hydrolase</keyword>
<dbReference type="CDD" id="cd23418">
    <property type="entry name" value="beta-trefoil_Ricin_XLN-like"/>
    <property type="match status" value="1"/>
</dbReference>
<dbReference type="Gene3D" id="2.80.10.50">
    <property type="match status" value="1"/>
</dbReference>
<keyword evidence="2" id="KW-0119">Carbohydrate metabolism</keyword>
<dbReference type="Pfam" id="PF00652">
    <property type="entry name" value="Ricin_B_lectin"/>
    <property type="match status" value="1"/>
</dbReference>
<dbReference type="Pfam" id="PF07995">
    <property type="entry name" value="GSDH"/>
    <property type="match status" value="1"/>
</dbReference>
<reference evidence="5 6" key="1">
    <citation type="submission" date="2019-07" db="EMBL/GenBank/DDBJ databases">
        <title>Whole genome shotgun sequence of Cellulomonas xylanilytica NBRC 101102.</title>
        <authorList>
            <person name="Hosoyama A."/>
            <person name="Uohara A."/>
            <person name="Ohji S."/>
            <person name="Ichikawa N."/>
        </authorList>
    </citation>
    <scope>NUCLEOTIDE SEQUENCE [LARGE SCALE GENOMIC DNA]</scope>
    <source>
        <strain evidence="5 6">NBRC 101102</strain>
    </source>
</reference>
<keyword evidence="6" id="KW-1185">Reference proteome</keyword>
<dbReference type="InterPro" id="IPR013783">
    <property type="entry name" value="Ig-like_fold"/>
</dbReference>
<dbReference type="PANTHER" id="PTHR19328:SF13">
    <property type="entry name" value="HIPL1 PROTEIN"/>
    <property type="match status" value="1"/>
</dbReference>
<dbReference type="SUPFAM" id="SSF49265">
    <property type="entry name" value="Fibronectin type III"/>
    <property type="match status" value="1"/>
</dbReference>
<dbReference type="EMBL" id="BJUB01000003">
    <property type="protein sequence ID" value="GEK20779.1"/>
    <property type="molecule type" value="Genomic_DNA"/>
</dbReference>
<dbReference type="InterPro" id="IPR000772">
    <property type="entry name" value="Ricin_B_lectin"/>
</dbReference>
<dbReference type="OrthoDB" id="9770043at2"/>
<dbReference type="InterPro" id="IPR036116">
    <property type="entry name" value="FN3_sf"/>
</dbReference>
<dbReference type="Gene3D" id="2.120.10.30">
    <property type="entry name" value="TolB, C-terminal domain"/>
    <property type="match status" value="1"/>
</dbReference>
<feature type="domain" description="Fibronectin type-III" evidence="4">
    <location>
        <begin position="264"/>
        <end position="355"/>
    </location>
</feature>
<keyword evidence="3" id="KW-0732">Signal</keyword>
<dbReference type="CDD" id="cd00063">
    <property type="entry name" value="FN3"/>
    <property type="match status" value="1"/>
</dbReference>
<evidence type="ECO:0000256" key="1">
    <source>
        <dbReference type="ARBA" id="ARBA00023295"/>
    </source>
</evidence>
<dbReference type="Proteomes" id="UP000321118">
    <property type="component" value="Unassembled WGS sequence"/>
</dbReference>
<dbReference type="InterPro" id="IPR011042">
    <property type="entry name" value="6-blade_b-propeller_TolB-like"/>
</dbReference>
<name>A0A510V1P6_9CELL</name>
<dbReference type="InterPro" id="IPR003961">
    <property type="entry name" value="FN3_dom"/>
</dbReference>
<sequence>MRWNPLRIPAAVVTALVLVVTLAGPAPAAVVAGPAPITGVGSGKCLDVNGGARTARTGVAIRDCTGAANQAWTLTTNGELQVYDAATCLDVAGQDTTAPAVVQIYPCNGGANQKWRLQTNGTIVGVQSGLCLDVTGRGTANGTVVGMWTCNGQTNQSWTTTLRTGDTTAPTVPGNPRVSNLTCSTVTFAWNASTDAVGVAFYDIYHDGQQMTSVSGSTLSTSLPVVAGAVWGLYVNARDAAGNVSQASTTVTITVPQCQADTQAPTAPGTPSATVSGTTVTLTWAAATDNVGVRTYEVRRGGTAVGTVSGNPPVTTFIDSGLAASTAYSYSVVARDAQGNTSPASGSRTVTTGAACGSAVCSVTQVGTDTDIPWGLDTLPDGTVLYTRRDAQQVVRLDPATGAKTTVGTVPNVQGTDGEGGLMGLALSPTFASDQWVYLMHTSPTDNRIVRIKLVNNALVTSSAQVLLTGIPRNKYHDGGRLRFGPDGKLYASTGDAQNGDYAQNTSNLAGKILRLNPDGTVPSDNPFGNAVWSYGHRNPQGIAFDSQGRLWEQEFGNSVMDETNLIVKGGNYGWPACEGTVGTCGTAGFIAPKRTYPTSEGSCSGIAIVRDALYVACARGARMYRAVISGSSLTNVQTFFSGTYGRLRTVEPAPGGGLWLTTTTTGDKDSVANNSNERILRVTLGG</sequence>
<dbReference type="Pfam" id="PF00041">
    <property type="entry name" value="fn3"/>
    <property type="match status" value="1"/>
</dbReference>
<dbReference type="PROSITE" id="PS50231">
    <property type="entry name" value="RICIN_B_LECTIN"/>
    <property type="match status" value="1"/>
</dbReference>
<protein>
    <recommendedName>
        <fullName evidence="4">Fibronectin type-III domain-containing protein</fullName>
    </recommendedName>
</protein>
<feature type="signal peptide" evidence="3">
    <location>
        <begin position="1"/>
        <end position="28"/>
    </location>
</feature>
<evidence type="ECO:0000313" key="5">
    <source>
        <dbReference type="EMBL" id="GEK20779.1"/>
    </source>
</evidence>
<evidence type="ECO:0000313" key="6">
    <source>
        <dbReference type="Proteomes" id="UP000321118"/>
    </source>
</evidence>
<dbReference type="InterPro" id="IPR012938">
    <property type="entry name" value="Glc/Sorbosone_DH"/>
</dbReference>
<dbReference type="PANTHER" id="PTHR19328">
    <property type="entry name" value="HEDGEHOG-INTERACTING PROTEIN"/>
    <property type="match status" value="1"/>
</dbReference>
<evidence type="ECO:0000256" key="2">
    <source>
        <dbReference type="ARBA" id="ARBA00023326"/>
    </source>
</evidence>
<keyword evidence="1" id="KW-0326">Glycosidase</keyword>
<gene>
    <name evidence="5" type="ORF">CXY01_12990</name>
</gene>
<dbReference type="SMART" id="SM00458">
    <property type="entry name" value="RICIN"/>
    <property type="match status" value="1"/>
</dbReference>
<keyword evidence="2" id="KW-0624">Polysaccharide degradation</keyword>
<evidence type="ECO:0000256" key="3">
    <source>
        <dbReference type="SAM" id="SignalP"/>
    </source>
</evidence>
<dbReference type="RefSeq" id="WP_146926288.1">
    <property type="nucleotide sequence ID" value="NZ_BJUB01000003.1"/>
</dbReference>
<dbReference type="GO" id="GO:0016798">
    <property type="term" value="F:hydrolase activity, acting on glycosyl bonds"/>
    <property type="evidence" value="ECO:0007669"/>
    <property type="project" value="UniProtKB-KW"/>
</dbReference>
<dbReference type="InterPro" id="IPR011041">
    <property type="entry name" value="Quinoprot_gluc/sorb_DH_b-prop"/>
</dbReference>
<dbReference type="SMART" id="SM00060">
    <property type="entry name" value="FN3"/>
    <property type="match status" value="2"/>
</dbReference>
<organism evidence="5 6">
    <name type="scientific">Cellulomonas xylanilytica</name>
    <dbReference type="NCBI Taxonomy" id="233583"/>
    <lineage>
        <taxon>Bacteria</taxon>
        <taxon>Bacillati</taxon>
        <taxon>Actinomycetota</taxon>
        <taxon>Actinomycetes</taxon>
        <taxon>Micrococcales</taxon>
        <taxon>Cellulomonadaceae</taxon>
        <taxon>Cellulomonas</taxon>
    </lineage>
</organism>
<dbReference type="SUPFAM" id="SSF50952">
    <property type="entry name" value="Soluble quinoprotein glucose dehydrogenase"/>
    <property type="match status" value="1"/>
</dbReference>
<feature type="chain" id="PRO_5022162424" description="Fibronectin type-III domain-containing protein" evidence="3">
    <location>
        <begin position="29"/>
        <end position="687"/>
    </location>
</feature>